<sequence>MEPADSSSPPEQNPVSSRNGDSETWFEGFNSFTMDRGLEERLINQIHESVSSIPEFSRQWEEYDKEMELKEISVKKLIQEQEERLKLVEERERKVGLMEASITERLSELQERLVLQMQNEQVVKKNEELMGEVEARKEELDLISKSINDKSCEFEMKVKDFDLKKTAETERMRKEAELVEISRKQLEVRESELSLLNETISEKSTELERKEENFQLKQQADAIEIEVKTKFLELKEKELEEKEKELELKHREFEKEASQAETRKRSRLQFESSQKETAPAVQASTSSPVQISETHEGETEEVVSIADSDEEPEQLNCVDSEFNDFTKKMSSFMVGQVWALYDDIDSMPRCYGRIKMVNKSRSRFQVTWIVPKDEDSVPVACRRFIWGITETIKGHLTFSHEMHPIIYGRNFISVNPKKGETWALFRDWSVSWNNNPEQHKPPYRYDFVEVLFNFDDQLGVGVAYLGKVEGFVSVFKHAAQHGVFSLMITPEEMNRFSHRVPSFRMIGNEKEGVPAGSFELDPAAIPNSILNRDHSLHEEAEIQEDDCDEDGEVEDEDGSREDLPIILD</sequence>
<evidence type="ECO:0000256" key="1">
    <source>
        <dbReference type="SAM" id="MobiDB-lite"/>
    </source>
</evidence>
<feature type="compositionally biased region" description="Polar residues" evidence="1">
    <location>
        <begin position="1"/>
        <end position="19"/>
    </location>
</feature>
<accession>A0ABD1AY68</accession>
<dbReference type="InterPro" id="IPR024593">
    <property type="entry name" value="DUF3444"/>
</dbReference>
<feature type="domain" description="DUF3444" evidence="2">
    <location>
        <begin position="312"/>
        <end position="509"/>
    </location>
</feature>
<protein>
    <recommendedName>
        <fullName evidence="2">DUF3444 domain-containing protein</fullName>
    </recommendedName>
</protein>
<organism evidence="3 4">
    <name type="scientific">Cardamine amara subsp. amara</name>
    <dbReference type="NCBI Taxonomy" id="228776"/>
    <lineage>
        <taxon>Eukaryota</taxon>
        <taxon>Viridiplantae</taxon>
        <taxon>Streptophyta</taxon>
        <taxon>Embryophyta</taxon>
        <taxon>Tracheophyta</taxon>
        <taxon>Spermatophyta</taxon>
        <taxon>Magnoliopsida</taxon>
        <taxon>eudicotyledons</taxon>
        <taxon>Gunneridae</taxon>
        <taxon>Pentapetalae</taxon>
        <taxon>rosids</taxon>
        <taxon>malvids</taxon>
        <taxon>Brassicales</taxon>
        <taxon>Brassicaceae</taxon>
        <taxon>Cardamineae</taxon>
        <taxon>Cardamine</taxon>
    </lineage>
</organism>
<feature type="compositionally biased region" description="Basic and acidic residues" evidence="1">
    <location>
        <begin position="253"/>
        <end position="263"/>
    </location>
</feature>
<comment type="caution">
    <text evidence="3">The sequence shown here is derived from an EMBL/GenBank/DDBJ whole genome shotgun (WGS) entry which is preliminary data.</text>
</comment>
<feature type="compositionally biased region" description="Acidic residues" evidence="1">
    <location>
        <begin position="541"/>
        <end position="559"/>
    </location>
</feature>
<name>A0ABD1AY68_CARAN</name>
<dbReference type="PANTHER" id="PTHR45089:SF37">
    <property type="entry name" value="DUF3444 DOMAIN-CONTAINING PROTEIN"/>
    <property type="match status" value="1"/>
</dbReference>
<gene>
    <name evidence="3" type="ORF">V5N11_023683</name>
</gene>
<keyword evidence="4" id="KW-1185">Reference proteome</keyword>
<evidence type="ECO:0000313" key="3">
    <source>
        <dbReference type="EMBL" id="KAL1211685.1"/>
    </source>
</evidence>
<dbReference type="AlphaFoldDB" id="A0ABD1AY68"/>
<reference evidence="3 4" key="1">
    <citation type="submission" date="2024-04" db="EMBL/GenBank/DDBJ databases">
        <title>Genome assembly C_amara_ONT_v2.</title>
        <authorList>
            <person name="Yant L."/>
            <person name="Moore C."/>
            <person name="Slenker M."/>
        </authorList>
    </citation>
    <scope>NUCLEOTIDE SEQUENCE [LARGE SCALE GENOMIC DNA]</scope>
    <source>
        <tissue evidence="3">Leaf</tissue>
    </source>
</reference>
<feature type="region of interest" description="Disordered" evidence="1">
    <location>
        <begin position="529"/>
        <end position="568"/>
    </location>
</feature>
<evidence type="ECO:0000313" key="4">
    <source>
        <dbReference type="Proteomes" id="UP001558713"/>
    </source>
</evidence>
<feature type="compositionally biased region" description="Basic and acidic residues" evidence="1">
    <location>
        <begin position="531"/>
        <end position="540"/>
    </location>
</feature>
<feature type="region of interest" description="Disordered" evidence="1">
    <location>
        <begin position="253"/>
        <end position="313"/>
    </location>
</feature>
<evidence type="ECO:0000259" key="2">
    <source>
        <dbReference type="Pfam" id="PF11926"/>
    </source>
</evidence>
<feature type="compositionally biased region" description="Polar residues" evidence="1">
    <location>
        <begin position="269"/>
        <end position="292"/>
    </location>
</feature>
<dbReference type="Pfam" id="PF11926">
    <property type="entry name" value="DUF3444"/>
    <property type="match status" value="1"/>
</dbReference>
<feature type="region of interest" description="Disordered" evidence="1">
    <location>
        <begin position="1"/>
        <end position="26"/>
    </location>
</feature>
<proteinExistence type="predicted"/>
<dbReference type="PANTHER" id="PTHR45089">
    <property type="entry name" value="DNAJ HEAT SHOCK AMINO-TERMINAL DOMAIN PROTEIN-RELATED"/>
    <property type="match status" value="1"/>
</dbReference>
<dbReference type="Proteomes" id="UP001558713">
    <property type="component" value="Unassembled WGS sequence"/>
</dbReference>
<dbReference type="EMBL" id="JBANAX010000379">
    <property type="protein sequence ID" value="KAL1211685.1"/>
    <property type="molecule type" value="Genomic_DNA"/>
</dbReference>